<proteinExistence type="predicted"/>
<accession>A0A914VGE7</accession>
<evidence type="ECO:0000313" key="2">
    <source>
        <dbReference type="Proteomes" id="UP000887566"/>
    </source>
</evidence>
<feature type="compositionally biased region" description="Polar residues" evidence="1">
    <location>
        <begin position="16"/>
        <end position="55"/>
    </location>
</feature>
<feature type="compositionally biased region" description="Low complexity" evidence="1">
    <location>
        <begin position="81"/>
        <end position="96"/>
    </location>
</feature>
<keyword evidence="2" id="KW-1185">Reference proteome</keyword>
<dbReference type="WBParaSite" id="PSAMB.scaffold19246size835.g37820.t1">
    <property type="protein sequence ID" value="PSAMB.scaffold19246size835.g37820.t1"/>
    <property type="gene ID" value="PSAMB.scaffold19246size835.g37820"/>
</dbReference>
<feature type="region of interest" description="Disordered" evidence="1">
    <location>
        <begin position="1"/>
        <end position="155"/>
    </location>
</feature>
<name>A0A914VGE7_9BILA</name>
<reference evidence="3" key="1">
    <citation type="submission" date="2022-11" db="UniProtKB">
        <authorList>
            <consortium name="WormBaseParasite"/>
        </authorList>
    </citation>
    <scope>IDENTIFICATION</scope>
</reference>
<dbReference type="Proteomes" id="UP000887566">
    <property type="component" value="Unplaced"/>
</dbReference>
<evidence type="ECO:0000256" key="1">
    <source>
        <dbReference type="SAM" id="MobiDB-lite"/>
    </source>
</evidence>
<feature type="compositionally biased region" description="Polar residues" evidence="1">
    <location>
        <begin position="97"/>
        <end position="116"/>
    </location>
</feature>
<feature type="compositionally biased region" description="Basic and acidic residues" evidence="1">
    <location>
        <begin position="56"/>
        <end position="77"/>
    </location>
</feature>
<organism evidence="2 3">
    <name type="scientific">Plectus sambesii</name>
    <dbReference type="NCBI Taxonomy" id="2011161"/>
    <lineage>
        <taxon>Eukaryota</taxon>
        <taxon>Metazoa</taxon>
        <taxon>Ecdysozoa</taxon>
        <taxon>Nematoda</taxon>
        <taxon>Chromadorea</taxon>
        <taxon>Plectida</taxon>
        <taxon>Plectina</taxon>
        <taxon>Plectoidea</taxon>
        <taxon>Plectidae</taxon>
        <taxon>Plectus</taxon>
    </lineage>
</organism>
<sequence length="155" mass="17355">MTHVNGNLFARRKLEVQQQPSAVGSFDNNSFESVGTFSSESSYPEPSIFPTSFESNRSDHTDDSQGRKKISELKNDSGYKSQSTEQQYQQQHRQSSLTHSQPHNATLGSEASNQRYPSYEVSREKRRNDAFFQELGDTDSAGISGESFDDGNTSK</sequence>
<evidence type="ECO:0000313" key="3">
    <source>
        <dbReference type="WBParaSite" id="PSAMB.scaffold19246size835.g37820.t1"/>
    </source>
</evidence>
<dbReference type="AlphaFoldDB" id="A0A914VGE7"/>
<protein>
    <submittedName>
        <fullName evidence="3">Uncharacterized protein</fullName>
    </submittedName>
</protein>